<feature type="transmembrane region" description="Helical" evidence="7">
    <location>
        <begin position="371"/>
        <end position="395"/>
    </location>
</feature>
<feature type="region of interest" description="Disordered" evidence="6">
    <location>
        <begin position="1"/>
        <end position="63"/>
    </location>
</feature>
<evidence type="ECO:0000313" key="9">
    <source>
        <dbReference type="Proteomes" id="UP000710432"/>
    </source>
</evidence>
<feature type="transmembrane region" description="Helical" evidence="7">
    <location>
        <begin position="716"/>
        <end position="737"/>
    </location>
</feature>
<feature type="transmembrane region" description="Helical" evidence="7">
    <location>
        <begin position="757"/>
        <end position="785"/>
    </location>
</feature>
<sequence>MAGAEEATFFGNYLNGDLDPDNREEGTSSTAEEAAKKKRQKKKKGKGAVSAVQQEPDKKPPPWTKWNSGFCYHAIVTATESILRNSFDPREWGMKGYHPVSSAHRAPLCWLRGYNPPHRGRCPPDRATQGMMSVDYHPDTPNKEQSRVSSFRTFLHASASPWWLVLVLGIVMNTISIFVAIIGIIIFAIEFPAFEALGKQYIWSNMAGMMLLQISILCTISELVITVITVDLFRNTFHRPRLWDEHHQATRWPCLGTEEFHLDGMNPTTPPRPMANSVYMVPPYNGYPVITGTVAQVPLYPGNQTQIHVIHGNPPGSVPVQKVLKDGKVLGAIQILIGLVHIGLGSIMFFNLFRYYVPVSLYGGFPFWGGIWMNASVGLNIFSAISSAVGVMLFITDMCVAGTSSYHYYDSRNIGMAISGVLLIFCLLELCIASVSSHFGCQVTCCQHNNITGVLGGGILYLIISAIVLLSKSAFGTGNTHRVLLELGPYQEGPKTWHLYIMNKQQSVSAVTVPGNVHAVQPTYAVASGSQEKPLEMTAYPAPATMLQHNTGSANLQNPLIVIQSPAGMTGLQAQPAVPQYPMGMAGVQAPPGVIQYSPEITSAQVLPGDPQNPLNTVPGPTQTSSYPQWNPSFMSFPEFNPKKFINEEVRTLGAIQILIGLFHIASAANPQLYWIRTPLGLSGYLVWGGLSFIISGSLSVCAEKSANSCMVNASIGMNVVSSIFSLLGIIIIIVDLCFPRSQDDSLMSCLKAISGALFPFVLLEFIITCVVSHFGCQAVCWAHFENISMISPIFSSNTVNSTNEPVNSTNGPVNTTNGPVNTTNGPVNTTNGPVNTTSPHSATNIAVQLNVQPTVPNNAFPEHSYKNGADFAQN</sequence>
<evidence type="ECO:0000256" key="5">
    <source>
        <dbReference type="ARBA" id="ARBA00023136"/>
    </source>
</evidence>
<dbReference type="PANTHER" id="PTHR23320:SF37">
    <property type="entry name" value="MEMBRANE-SPANNING 4-DOMAINS SUBFAMILY A MEMBER 18"/>
    <property type="match status" value="1"/>
</dbReference>
<evidence type="ECO:0000256" key="1">
    <source>
        <dbReference type="ARBA" id="ARBA00004141"/>
    </source>
</evidence>
<evidence type="ECO:0000256" key="3">
    <source>
        <dbReference type="ARBA" id="ARBA00022692"/>
    </source>
</evidence>
<dbReference type="AlphaFoldDB" id="A0A8J6L2J5"/>
<dbReference type="InterPro" id="IPR030417">
    <property type="entry name" value="MS4A"/>
</dbReference>
<protein>
    <submittedName>
        <fullName evidence="8">Membrane-spanning 4-domains subfamily A member 18</fullName>
    </submittedName>
</protein>
<evidence type="ECO:0000256" key="2">
    <source>
        <dbReference type="ARBA" id="ARBA00009565"/>
    </source>
</evidence>
<feature type="transmembrane region" description="Helical" evidence="7">
    <location>
        <begin position="451"/>
        <end position="470"/>
    </location>
</feature>
<feature type="compositionally biased region" description="Basic residues" evidence="6">
    <location>
        <begin position="36"/>
        <end position="46"/>
    </location>
</feature>
<feature type="transmembrane region" description="Helical" evidence="7">
    <location>
        <begin position="329"/>
        <end position="351"/>
    </location>
</feature>
<reference evidence="8" key="1">
    <citation type="submission" date="2020-03" db="EMBL/GenBank/DDBJ databases">
        <title>Studies in the Genomics of Life Span.</title>
        <authorList>
            <person name="Glass D."/>
        </authorList>
    </citation>
    <scope>NUCLEOTIDE SEQUENCE</scope>
    <source>
        <strain evidence="8">LTLLF</strain>
        <tissue evidence="8">Muscle</tissue>
    </source>
</reference>
<comment type="subcellular location">
    <subcellularLocation>
        <location evidence="1">Membrane</location>
        <topology evidence="1">Multi-pass membrane protein</topology>
    </subcellularLocation>
</comment>
<keyword evidence="3 7" id="KW-0812">Transmembrane</keyword>
<feature type="transmembrane region" description="Helical" evidence="7">
    <location>
        <begin position="162"/>
        <end position="189"/>
    </location>
</feature>
<organism evidence="8 9">
    <name type="scientific">Microtus ochrogaster</name>
    <name type="common">Prairie vole</name>
    <dbReference type="NCBI Taxonomy" id="79684"/>
    <lineage>
        <taxon>Eukaryota</taxon>
        <taxon>Metazoa</taxon>
        <taxon>Chordata</taxon>
        <taxon>Craniata</taxon>
        <taxon>Vertebrata</taxon>
        <taxon>Euteleostomi</taxon>
        <taxon>Mammalia</taxon>
        <taxon>Eutheria</taxon>
        <taxon>Euarchontoglires</taxon>
        <taxon>Glires</taxon>
        <taxon>Rodentia</taxon>
        <taxon>Myomorpha</taxon>
        <taxon>Muroidea</taxon>
        <taxon>Cricetidae</taxon>
        <taxon>Arvicolinae</taxon>
        <taxon>Microtus</taxon>
    </lineage>
</organism>
<dbReference type="PANTHER" id="PTHR23320">
    <property type="entry name" value="MEMBRANE-SPANNING 4-DOMAINS SUBFAMILY A MS4A -RELATED"/>
    <property type="match status" value="1"/>
</dbReference>
<keyword evidence="5 7" id="KW-0472">Membrane</keyword>
<dbReference type="EMBL" id="JAATJU010021838">
    <property type="protein sequence ID" value="KAH0512692.1"/>
    <property type="molecule type" value="Genomic_DNA"/>
</dbReference>
<keyword evidence="4 7" id="KW-1133">Transmembrane helix</keyword>
<dbReference type="GO" id="GO:0007166">
    <property type="term" value="P:cell surface receptor signaling pathway"/>
    <property type="evidence" value="ECO:0007669"/>
    <property type="project" value="TreeGrafter"/>
</dbReference>
<dbReference type="Pfam" id="PF04103">
    <property type="entry name" value="CD20"/>
    <property type="match status" value="1"/>
</dbReference>
<dbReference type="GO" id="GO:0005886">
    <property type="term" value="C:plasma membrane"/>
    <property type="evidence" value="ECO:0007669"/>
    <property type="project" value="TreeGrafter"/>
</dbReference>
<evidence type="ECO:0000256" key="4">
    <source>
        <dbReference type="ARBA" id="ARBA00022989"/>
    </source>
</evidence>
<dbReference type="InterPro" id="IPR007237">
    <property type="entry name" value="CD20-like"/>
</dbReference>
<dbReference type="Proteomes" id="UP000710432">
    <property type="component" value="Unassembled WGS sequence"/>
</dbReference>
<feature type="transmembrane region" description="Helical" evidence="7">
    <location>
        <begin position="209"/>
        <end position="233"/>
    </location>
</feature>
<accession>A0A8J6L2J5</accession>
<feature type="transmembrane region" description="Helical" evidence="7">
    <location>
        <begin position="416"/>
        <end position="439"/>
    </location>
</feature>
<feature type="transmembrane region" description="Helical" evidence="7">
    <location>
        <begin position="653"/>
        <end position="673"/>
    </location>
</feature>
<evidence type="ECO:0000256" key="7">
    <source>
        <dbReference type="SAM" id="Phobius"/>
    </source>
</evidence>
<comment type="similarity">
    <text evidence="2">Belongs to the MS4A family.</text>
</comment>
<proteinExistence type="inferred from homology"/>
<name>A0A8J6L2J5_MICOH</name>
<feature type="transmembrane region" description="Helical" evidence="7">
    <location>
        <begin position="685"/>
        <end position="704"/>
    </location>
</feature>
<comment type="caution">
    <text evidence="8">The sequence shown here is derived from an EMBL/GenBank/DDBJ whole genome shotgun (WGS) entry which is preliminary data.</text>
</comment>
<gene>
    <name evidence="8" type="ORF">LTLLF_143575</name>
</gene>
<evidence type="ECO:0000256" key="6">
    <source>
        <dbReference type="SAM" id="MobiDB-lite"/>
    </source>
</evidence>
<evidence type="ECO:0000313" key="8">
    <source>
        <dbReference type="EMBL" id="KAH0512692.1"/>
    </source>
</evidence>